<protein>
    <submittedName>
        <fullName evidence="5">YifB family Mg chelatase-like AAA ATPase</fullName>
    </submittedName>
</protein>
<comment type="caution">
    <text evidence="5">The sequence shown here is derived from an EMBL/GenBank/DDBJ whole genome shotgun (WGS) entry which is preliminary data.</text>
</comment>
<dbReference type="SUPFAM" id="SSF54211">
    <property type="entry name" value="Ribosomal protein S5 domain 2-like"/>
    <property type="match status" value="1"/>
</dbReference>
<sequence>MFSNVFTSAVFGLEARLIRVEIDISRGIYNFNIVGLADKAVQESRERVTSAIKNTGLDMPRARITINLSPADFPKTGPHFDLPIAMAILECSGMIDTNAKQLFIGELALDGSLRKVNGALSMAIFAQKAGFEKIFVPYENYFETSLVKGIESIPVKTLMQCLRYLGEEIKVEIPDKEISITSPEYKFDLKDVRGQKHAKRALKICASGGHNLLLSGSPGSGKTLLARSMPSILPEMGFEEALEVTQIYSIAGKLEMKTSLMRERPFRSPHHSSSPASIVGGGKIPTPGEISLSHRGILFLDEFPEFQTNVLESLRQPLEDKVVTISRVNATLTFPANFTLVAAMNPCSCGWFGDKERECVCTARQIINYQRKISGPILDRIDLQVKVPRIKIEEITSTKSNTSEETSFEARQAVIEARKIQTQRYRNENIMTNADLTGRLITKYCKLDYEAEDVLKKAMNVYNLTARSYFRILKVSRTIADLSKSENIESIHLREALSYRFEI</sequence>
<dbReference type="SMART" id="SM00382">
    <property type="entry name" value="AAA"/>
    <property type="match status" value="1"/>
</dbReference>
<feature type="domain" description="AAA+ ATPase" evidence="4">
    <location>
        <begin position="208"/>
        <end position="391"/>
    </location>
</feature>
<evidence type="ECO:0000256" key="2">
    <source>
        <dbReference type="ARBA" id="ARBA00022741"/>
    </source>
</evidence>
<dbReference type="Pfam" id="PF01078">
    <property type="entry name" value="Mg_chelatase"/>
    <property type="match status" value="1"/>
</dbReference>
<dbReference type="InterPro" id="IPR001208">
    <property type="entry name" value="MCM_dom"/>
</dbReference>
<dbReference type="PANTHER" id="PTHR32039">
    <property type="entry name" value="MAGNESIUM-CHELATASE SUBUNIT CHLI"/>
    <property type="match status" value="1"/>
</dbReference>
<keyword evidence="2" id="KW-0547">Nucleotide-binding</keyword>
<evidence type="ECO:0000256" key="1">
    <source>
        <dbReference type="ARBA" id="ARBA00006354"/>
    </source>
</evidence>
<evidence type="ECO:0000259" key="4">
    <source>
        <dbReference type="SMART" id="SM00382"/>
    </source>
</evidence>
<dbReference type="Pfam" id="PF13541">
    <property type="entry name" value="ChlI"/>
    <property type="match status" value="1"/>
</dbReference>
<proteinExistence type="inferred from homology"/>
<dbReference type="InterPro" id="IPR045006">
    <property type="entry name" value="CHLI-like"/>
</dbReference>
<dbReference type="InterPro" id="IPR014721">
    <property type="entry name" value="Ribsml_uS5_D2-typ_fold_subgr"/>
</dbReference>
<dbReference type="SUPFAM" id="SSF52540">
    <property type="entry name" value="P-loop containing nucleoside triphosphate hydrolases"/>
    <property type="match status" value="1"/>
</dbReference>
<dbReference type="Proteomes" id="UP000782843">
    <property type="component" value="Unassembled WGS sequence"/>
</dbReference>
<dbReference type="GO" id="GO:0005524">
    <property type="term" value="F:ATP binding"/>
    <property type="evidence" value="ECO:0007669"/>
    <property type="project" value="UniProtKB-KW"/>
</dbReference>
<dbReference type="GO" id="GO:0003677">
    <property type="term" value="F:DNA binding"/>
    <property type="evidence" value="ECO:0007669"/>
    <property type="project" value="InterPro"/>
</dbReference>
<reference evidence="5" key="2">
    <citation type="journal article" date="2021" name="Microbiome">
        <title>Successional dynamics and alternative stable states in a saline activated sludge microbial community over 9 years.</title>
        <authorList>
            <person name="Wang Y."/>
            <person name="Ye J."/>
            <person name="Ju F."/>
            <person name="Liu L."/>
            <person name="Boyd J.A."/>
            <person name="Deng Y."/>
            <person name="Parks D.H."/>
            <person name="Jiang X."/>
            <person name="Yin X."/>
            <person name="Woodcroft B.J."/>
            <person name="Tyson G.W."/>
            <person name="Hugenholtz P."/>
            <person name="Polz M.F."/>
            <person name="Zhang T."/>
        </authorList>
    </citation>
    <scope>NUCLEOTIDE SEQUENCE</scope>
    <source>
        <strain evidence="5">HKST-UBA10</strain>
    </source>
</reference>
<gene>
    <name evidence="5" type="ORF">KC660_01400</name>
</gene>
<dbReference type="PRINTS" id="PR01657">
    <property type="entry name" value="MCMFAMILY"/>
</dbReference>
<accession>A0A955L345</accession>
<organism evidence="5 6">
    <name type="scientific">Candidatus Dojkabacteria bacterium</name>
    <dbReference type="NCBI Taxonomy" id="2099670"/>
    <lineage>
        <taxon>Bacteria</taxon>
        <taxon>Candidatus Dojkabacteria</taxon>
    </lineage>
</organism>
<dbReference type="EMBL" id="JAGQLG010000050">
    <property type="protein sequence ID" value="MCA9382045.1"/>
    <property type="molecule type" value="Genomic_DNA"/>
</dbReference>
<dbReference type="InterPro" id="IPR000523">
    <property type="entry name" value="Mg_chelatse_chII-like_cat_dom"/>
</dbReference>
<dbReference type="InterPro" id="IPR003593">
    <property type="entry name" value="AAA+_ATPase"/>
</dbReference>
<dbReference type="Gene3D" id="3.40.50.300">
    <property type="entry name" value="P-loop containing nucleotide triphosphate hydrolases"/>
    <property type="match status" value="1"/>
</dbReference>
<dbReference type="InterPro" id="IPR004482">
    <property type="entry name" value="Mg_chelat-rel"/>
</dbReference>
<comment type="similarity">
    <text evidence="1">Belongs to the Mg-chelatase subunits D/I family. ComM subfamily.</text>
</comment>
<name>A0A955L345_9BACT</name>
<dbReference type="InterPro" id="IPR025158">
    <property type="entry name" value="Mg_chelat-rel_C"/>
</dbReference>
<dbReference type="PANTHER" id="PTHR32039:SF7">
    <property type="entry name" value="COMPETENCE PROTEIN COMM"/>
    <property type="match status" value="1"/>
</dbReference>
<dbReference type="AlphaFoldDB" id="A0A955L345"/>
<evidence type="ECO:0000256" key="3">
    <source>
        <dbReference type="ARBA" id="ARBA00022840"/>
    </source>
</evidence>
<reference evidence="5" key="1">
    <citation type="submission" date="2020-04" db="EMBL/GenBank/DDBJ databases">
        <authorList>
            <person name="Zhang T."/>
        </authorList>
    </citation>
    <scope>NUCLEOTIDE SEQUENCE</scope>
    <source>
        <strain evidence="5">HKST-UBA10</strain>
    </source>
</reference>
<dbReference type="NCBIfam" id="TIGR00368">
    <property type="entry name" value="YifB family Mg chelatase-like AAA ATPase"/>
    <property type="match status" value="1"/>
</dbReference>
<dbReference type="InterPro" id="IPR020568">
    <property type="entry name" value="Ribosomal_Su5_D2-typ_SF"/>
</dbReference>
<dbReference type="InterPro" id="IPR027417">
    <property type="entry name" value="P-loop_NTPase"/>
</dbReference>
<evidence type="ECO:0000313" key="6">
    <source>
        <dbReference type="Proteomes" id="UP000782843"/>
    </source>
</evidence>
<evidence type="ECO:0000313" key="5">
    <source>
        <dbReference type="EMBL" id="MCA9382045.1"/>
    </source>
</evidence>
<dbReference type="Pfam" id="PF13335">
    <property type="entry name" value="Mg_chelatase_C"/>
    <property type="match status" value="1"/>
</dbReference>
<dbReference type="Gene3D" id="3.30.230.10">
    <property type="match status" value="1"/>
</dbReference>
<keyword evidence="3" id="KW-0067">ATP-binding</keyword>